<evidence type="ECO:0000313" key="6">
    <source>
        <dbReference type="Proteomes" id="UP000750711"/>
    </source>
</evidence>
<name>A0A9P8I5U0_9PEZI</name>
<feature type="repeat" description="ANK" evidence="3">
    <location>
        <begin position="46"/>
        <end position="78"/>
    </location>
</feature>
<feature type="repeat" description="ANK" evidence="3">
    <location>
        <begin position="13"/>
        <end position="45"/>
    </location>
</feature>
<dbReference type="PRINTS" id="PR01415">
    <property type="entry name" value="ANKYRIN"/>
</dbReference>
<dbReference type="Pfam" id="PF12796">
    <property type="entry name" value="Ank_2"/>
    <property type="match status" value="2"/>
</dbReference>
<dbReference type="Proteomes" id="UP000750711">
    <property type="component" value="Unassembled WGS sequence"/>
</dbReference>
<dbReference type="SUPFAM" id="SSF48403">
    <property type="entry name" value="Ankyrin repeat"/>
    <property type="match status" value="1"/>
</dbReference>
<dbReference type="SUPFAM" id="SSF56112">
    <property type="entry name" value="Protein kinase-like (PK-like)"/>
    <property type="match status" value="1"/>
</dbReference>
<dbReference type="Pfam" id="PF03881">
    <property type="entry name" value="Fructosamin_kin"/>
    <property type="match status" value="1"/>
</dbReference>
<evidence type="ECO:0000256" key="2">
    <source>
        <dbReference type="ARBA" id="ARBA00048655"/>
    </source>
</evidence>
<dbReference type="PANTHER" id="PTHR12149">
    <property type="entry name" value="FRUCTOSAMINE 3 KINASE-RELATED PROTEIN"/>
    <property type="match status" value="1"/>
</dbReference>
<dbReference type="InterPro" id="IPR016477">
    <property type="entry name" value="Fructo-/Ketosamine-3-kinase"/>
</dbReference>
<keyword evidence="3" id="KW-0040">ANK repeat</keyword>
<dbReference type="InterPro" id="IPR002110">
    <property type="entry name" value="Ankyrin_rpt"/>
</dbReference>
<dbReference type="Pfam" id="PF13637">
    <property type="entry name" value="Ank_4"/>
    <property type="match status" value="1"/>
</dbReference>
<organism evidence="5 6">
    <name type="scientific">Trichoglossum hirsutum</name>
    <dbReference type="NCBI Taxonomy" id="265104"/>
    <lineage>
        <taxon>Eukaryota</taxon>
        <taxon>Fungi</taxon>
        <taxon>Dikarya</taxon>
        <taxon>Ascomycota</taxon>
        <taxon>Pezizomycotina</taxon>
        <taxon>Geoglossomycetes</taxon>
        <taxon>Geoglossales</taxon>
        <taxon>Geoglossaceae</taxon>
        <taxon>Trichoglossum</taxon>
    </lineage>
</organism>
<dbReference type="PROSITE" id="PS50088">
    <property type="entry name" value="ANK_REPEAT"/>
    <property type="match status" value="5"/>
</dbReference>
<keyword evidence="6" id="KW-1185">Reference proteome</keyword>
<evidence type="ECO:0000256" key="3">
    <source>
        <dbReference type="PROSITE-ProRule" id="PRU00023"/>
    </source>
</evidence>
<dbReference type="EC" id="2.7.1.172" evidence="1"/>
<protein>
    <recommendedName>
        <fullName evidence="1">protein-ribulosamine 3-kinase</fullName>
        <ecNumber evidence="1">2.7.1.172</ecNumber>
    </recommendedName>
</protein>
<dbReference type="FunFam" id="3.90.1200.10:FF:000018">
    <property type="entry name" value="Fructosamine-3-kinase, putative"/>
    <property type="match status" value="1"/>
</dbReference>
<reference evidence="5" key="1">
    <citation type="submission" date="2021-03" db="EMBL/GenBank/DDBJ databases">
        <title>Comparative genomics and phylogenomic investigation of the class Geoglossomycetes provide insights into ecological specialization and systematics.</title>
        <authorList>
            <person name="Melie T."/>
            <person name="Pirro S."/>
            <person name="Miller A.N."/>
            <person name="Quandt A."/>
        </authorList>
    </citation>
    <scope>NUCLEOTIDE SEQUENCE</scope>
    <source>
        <strain evidence="5">CAQ_001_2017</strain>
    </source>
</reference>
<evidence type="ECO:0000256" key="1">
    <source>
        <dbReference type="ARBA" id="ARBA00011961"/>
    </source>
</evidence>
<dbReference type="InterPro" id="IPR011009">
    <property type="entry name" value="Kinase-like_dom_sf"/>
</dbReference>
<dbReference type="Gene3D" id="1.25.40.20">
    <property type="entry name" value="Ankyrin repeat-containing domain"/>
    <property type="match status" value="3"/>
</dbReference>
<dbReference type="SMART" id="SM00248">
    <property type="entry name" value="ANK"/>
    <property type="match status" value="6"/>
</dbReference>
<dbReference type="AlphaFoldDB" id="A0A9P8I5U0"/>
<feature type="region of interest" description="Disordered" evidence="4">
    <location>
        <begin position="190"/>
        <end position="224"/>
    </location>
</feature>
<feature type="repeat" description="ANK" evidence="3">
    <location>
        <begin position="145"/>
        <end position="177"/>
    </location>
</feature>
<dbReference type="InterPro" id="IPR036770">
    <property type="entry name" value="Ankyrin_rpt-contain_sf"/>
</dbReference>
<feature type="repeat" description="ANK" evidence="3">
    <location>
        <begin position="79"/>
        <end position="111"/>
    </location>
</feature>
<dbReference type="Gene3D" id="3.90.1200.10">
    <property type="match status" value="1"/>
</dbReference>
<feature type="repeat" description="ANK" evidence="3">
    <location>
        <begin position="112"/>
        <end position="144"/>
    </location>
</feature>
<dbReference type="EMBL" id="JAGHQM010002373">
    <property type="protein sequence ID" value="KAH0550903.1"/>
    <property type="molecule type" value="Genomic_DNA"/>
</dbReference>
<gene>
    <name evidence="5" type="ORF">GP486_007733</name>
</gene>
<accession>A0A9P8I5U0</accession>
<evidence type="ECO:0000313" key="5">
    <source>
        <dbReference type="EMBL" id="KAH0550903.1"/>
    </source>
</evidence>
<dbReference type="PANTHER" id="PTHR12149:SF8">
    <property type="entry name" value="PROTEIN-RIBULOSAMINE 3-KINASE"/>
    <property type="match status" value="1"/>
</dbReference>
<dbReference type="GO" id="GO:0102193">
    <property type="term" value="F:protein-ribulosamine 3-kinase activity"/>
    <property type="evidence" value="ECO:0007669"/>
    <property type="project" value="UniProtKB-EC"/>
</dbReference>
<dbReference type="PROSITE" id="PS50297">
    <property type="entry name" value="ANK_REP_REGION"/>
    <property type="match status" value="5"/>
</dbReference>
<proteinExistence type="predicted"/>
<comment type="caution">
    <text evidence="5">The sequence shown here is derived from an EMBL/GenBank/DDBJ whole genome shotgun (WGS) entry which is preliminary data.</text>
</comment>
<comment type="catalytic activity">
    <reaction evidence="2">
        <text>N(6)-D-ribulosyl-L-lysyl-[protein] + ATP = N(6)-(3-O-phospho-D-ribulosyl)-L-lysyl-[protein] + ADP + H(+)</text>
        <dbReference type="Rhea" id="RHEA:48432"/>
        <dbReference type="Rhea" id="RHEA-COMP:12103"/>
        <dbReference type="Rhea" id="RHEA-COMP:12104"/>
        <dbReference type="ChEBI" id="CHEBI:15378"/>
        <dbReference type="ChEBI" id="CHEBI:30616"/>
        <dbReference type="ChEBI" id="CHEBI:90418"/>
        <dbReference type="ChEBI" id="CHEBI:90420"/>
        <dbReference type="ChEBI" id="CHEBI:456216"/>
        <dbReference type="EC" id="2.7.1.172"/>
    </reaction>
    <physiologicalReaction direction="left-to-right" evidence="2">
        <dbReference type="Rhea" id="RHEA:48433"/>
    </physiologicalReaction>
</comment>
<sequence>MEKQADPGVLDRDGKNALHLAAENGQLDVAQFHLENGIDIEASDYQGWTALHHAAWNGRTAIVSVLLQNGAAVNVKNRDGNTALHLATEDGCAGVVRLILRDGADANMYCNKGEMALHKAAWHGHTQVTKLLLESDVDPNAKTESGLSALHQAAGSGHESVVKLLLDCGADPAALDDNGETAYMHAKANHHNSTARLLKGKGATAPESDEPRIKSHKGGGSRRNTSDAAICAVLSVSPEDCRIQPHGSAGFSSSSKVTITTNGQTKDYFLKTGPSGDMFESEHASLQAMHSSVPTICPASIAHGRLSDSPGHFLLTEFLDMSSRKGGTGSGLSLAQKLAKLHTTPVPTPDGHAQPMFGFPVTTFCGMTPQDNTYRRSWSEFFAENRLRAITKIIGENQGTDEGLKKWVERTVADVVPRLLGDGHLGGQEGVTPALVHGDLWSGNKGRGTIGGQGGVEDVVFDPSSCYAHSEYELGIMRMFGGFSAEFYREYHRLVPKTEPESEYDDRVELYELYHHLNHYALFGGGYMHGAVSIMKRLHRKYGQGSASRS</sequence>
<evidence type="ECO:0000256" key="4">
    <source>
        <dbReference type="SAM" id="MobiDB-lite"/>
    </source>
</evidence>